<dbReference type="Proteomes" id="UP000825066">
    <property type="component" value="Chromosome"/>
</dbReference>
<feature type="transmembrane region" description="Helical" evidence="1">
    <location>
        <begin position="18"/>
        <end position="36"/>
    </location>
</feature>
<evidence type="ECO:0000313" key="2">
    <source>
        <dbReference type="EMBL" id="BCX42148.1"/>
    </source>
</evidence>
<evidence type="ECO:0000313" key="3">
    <source>
        <dbReference type="Proteomes" id="UP000825066"/>
    </source>
</evidence>
<sequence>MIAATGALPVAAASPAAPLMWIAATLVAATALAWLLRRPSAQATWPRIGFGIALLVFCAALMLQLAVDLGSGHSSLQLRLHRGVNGGSLVGLRTMVACYLAALAASGWGAWKLLRRR</sequence>
<gene>
    <name evidence="2" type="ORF">STNY_R02960</name>
</gene>
<evidence type="ECO:0008006" key="4">
    <source>
        <dbReference type="Google" id="ProtNLM"/>
    </source>
</evidence>
<name>A0ABN6GP34_9GAMM</name>
<keyword evidence="1" id="KW-0472">Membrane</keyword>
<keyword evidence="3" id="KW-1185">Reference proteome</keyword>
<proteinExistence type="predicted"/>
<feature type="transmembrane region" description="Helical" evidence="1">
    <location>
        <begin position="48"/>
        <end position="67"/>
    </location>
</feature>
<keyword evidence="1" id="KW-0812">Transmembrane</keyword>
<organism evidence="2 3">
    <name type="scientific">Stenotrophomonas pavanii</name>
    <dbReference type="NCBI Taxonomy" id="487698"/>
    <lineage>
        <taxon>Bacteria</taxon>
        <taxon>Pseudomonadati</taxon>
        <taxon>Pseudomonadota</taxon>
        <taxon>Gammaproteobacteria</taxon>
        <taxon>Lysobacterales</taxon>
        <taxon>Lysobacteraceae</taxon>
        <taxon>Stenotrophomonas</taxon>
    </lineage>
</organism>
<evidence type="ECO:0000256" key="1">
    <source>
        <dbReference type="SAM" id="Phobius"/>
    </source>
</evidence>
<feature type="transmembrane region" description="Helical" evidence="1">
    <location>
        <begin position="87"/>
        <end position="111"/>
    </location>
</feature>
<keyword evidence="1" id="KW-1133">Transmembrane helix</keyword>
<reference evidence="2 3" key="1">
    <citation type="submission" date="2021-05" db="EMBL/GenBank/DDBJ databases">
        <title>Complete Genome Sequence of Stenotrophomonas pavanii strain Y.</title>
        <authorList>
            <person name="Dohra H."/>
            <person name="Mohad Din A.R.J."/>
            <person name="Suzuki K."/>
            <person name="Fatma A."/>
            <person name="Honjyo M."/>
            <person name="Nishimura T."/>
            <person name="Moriuch R."/>
            <person name="Masuda K."/>
            <person name="Minoura A."/>
            <person name="Tashiro Y."/>
            <person name="Futamata H."/>
        </authorList>
    </citation>
    <scope>NUCLEOTIDE SEQUENCE [LARGE SCALE GENOMIC DNA]</scope>
    <source>
        <strain evidence="3">Y</strain>
    </source>
</reference>
<protein>
    <recommendedName>
        <fullName evidence="4">Transmembrane protein</fullName>
    </recommendedName>
</protein>
<accession>A0ABN6GP34</accession>
<dbReference type="EMBL" id="AP024684">
    <property type="protein sequence ID" value="BCX42148.1"/>
    <property type="molecule type" value="Genomic_DNA"/>
</dbReference>